<accession>A0ABD1ZNN4</accession>
<evidence type="ECO:0000313" key="3">
    <source>
        <dbReference type="EMBL" id="KAL2653063.1"/>
    </source>
</evidence>
<evidence type="ECO:0000256" key="1">
    <source>
        <dbReference type="SAM" id="MobiDB-lite"/>
    </source>
</evidence>
<name>A0ABD1ZNN4_9MARC</name>
<gene>
    <name evidence="3" type="ORF">R1flu_021191</name>
</gene>
<keyword evidence="2" id="KW-0812">Transmembrane</keyword>
<evidence type="ECO:0000313" key="4">
    <source>
        <dbReference type="Proteomes" id="UP001605036"/>
    </source>
</evidence>
<dbReference type="EMBL" id="JBHFFA010000001">
    <property type="protein sequence ID" value="KAL2653063.1"/>
    <property type="molecule type" value="Genomic_DNA"/>
</dbReference>
<dbReference type="AlphaFoldDB" id="A0ABD1ZNN4"/>
<organism evidence="3 4">
    <name type="scientific">Riccia fluitans</name>
    <dbReference type="NCBI Taxonomy" id="41844"/>
    <lineage>
        <taxon>Eukaryota</taxon>
        <taxon>Viridiplantae</taxon>
        <taxon>Streptophyta</taxon>
        <taxon>Embryophyta</taxon>
        <taxon>Marchantiophyta</taxon>
        <taxon>Marchantiopsida</taxon>
        <taxon>Marchantiidae</taxon>
        <taxon>Marchantiales</taxon>
        <taxon>Ricciaceae</taxon>
        <taxon>Riccia</taxon>
    </lineage>
</organism>
<feature type="transmembrane region" description="Helical" evidence="2">
    <location>
        <begin position="145"/>
        <end position="167"/>
    </location>
</feature>
<dbReference type="PANTHER" id="PTHR37385:SF2">
    <property type="entry name" value="PROTEIN LPA2"/>
    <property type="match status" value="1"/>
</dbReference>
<keyword evidence="2" id="KW-1133">Transmembrane helix</keyword>
<proteinExistence type="predicted"/>
<feature type="transmembrane region" description="Helical" evidence="2">
    <location>
        <begin position="111"/>
        <end position="133"/>
    </location>
</feature>
<dbReference type="Proteomes" id="UP001605036">
    <property type="component" value="Unassembled WGS sequence"/>
</dbReference>
<dbReference type="PANTHER" id="PTHR37385">
    <property type="entry name" value="PROTEIN LOW PSII ACCUMULATION 2, CHLOROPLASTIC"/>
    <property type="match status" value="1"/>
</dbReference>
<feature type="region of interest" description="Disordered" evidence="1">
    <location>
        <begin position="44"/>
        <end position="94"/>
    </location>
</feature>
<keyword evidence="2" id="KW-0472">Membrane</keyword>
<dbReference type="InterPro" id="IPR038789">
    <property type="entry name" value="LPA2-like"/>
</dbReference>
<evidence type="ECO:0000256" key="2">
    <source>
        <dbReference type="SAM" id="Phobius"/>
    </source>
</evidence>
<reference evidence="3 4" key="1">
    <citation type="submission" date="2024-09" db="EMBL/GenBank/DDBJ databases">
        <title>Chromosome-scale assembly of Riccia fluitans.</title>
        <authorList>
            <person name="Paukszto L."/>
            <person name="Sawicki J."/>
            <person name="Karawczyk K."/>
            <person name="Piernik-Szablinska J."/>
            <person name="Szczecinska M."/>
            <person name="Mazdziarz M."/>
        </authorList>
    </citation>
    <scope>NUCLEOTIDE SEQUENCE [LARGE SCALE GENOMIC DNA]</scope>
    <source>
        <strain evidence="3">Rf_01</strain>
        <tissue evidence="3">Aerial parts of the thallus</tissue>
    </source>
</reference>
<protein>
    <submittedName>
        <fullName evidence="3">Uncharacterized protein</fullName>
    </submittedName>
</protein>
<comment type="caution">
    <text evidence="3">The sequence shown here is derived from an EMBL/GenBank/DDBJ whole genome shotgun (WGS) entry which is preliminary data.</text>
</comment>
<keyword evidence="4" id="KW-1185">Reference proteome</keyword>
<sequence>MAPENFTRPCQLDFSVSLCTRLLSVQRNGAKRLEKFRVLAKVGEETQQEDNSGATDESKSVKGKGFGAPKPVVEKKKSSAPSSNVRRTPPQKPLLAAQVDEKTKQFETITVTALAFVFALIIVEGVALAASGFLPEEWDEFLLKVIYPIFTPTVGVFLAGAAGYGVWKFFGLGENK</sequence>